<dbReference type="OrthoDB" id="9773060at2"/>
<dbReference type="AlphaFoldDB" id="A0A222MZY9"/>
<evidence type="ECO:0000256" key="8">
    <source>
        <dbReference type="RuleBase" id="RU362026"/>
    </source>
</evidence>
<comment type="catalytic activity">
    <reaction evidence="7">
        <text>a 2'-deoxycytidine in DNA + S-adenosyl-L-methionine = an N(4)-methyl-2'-deoxycytidine in DNA + S-adenosyl-L-homocysteine + H(+)</text>
        <dbReference type="Rhea" id="RHEA:16857"/>
        <dbReference type="Rhea" id="RHEA-COMP:11369"/>
        <dbReference type="Rhea" id="RHEA-COMP:13674"/>
        <dbReference type="ChEBI" id="CHEBI:15378"/>
        <dbReference type="ChEBI" id="CHEBI:57856"/>
        <dbReference type="ChEBI" id="CHEBI:59789"/>
        <dbReference type="ChEBI" id="CHEBI:85452"/>
        <dbReference type="ChEBI" id="CHEBI:137933"/>
        <dbReference type="EC" id="2.1.1.113"/>
    </reaction>
</comment>
<keyword evidence="2 10" id="KW-0489">Methyltransferase</keyword>
<dbReference type="SUPFAM" id="SSF53335">
    <property type="entry name" value="S-adenosyl-L-methionine-dependent methyltransferases"/>
    <property type="match status" value="1"/>
</dbReference>
<dbReference type="PRINTS" id="PR00508">
    <property type="entry name" value="S21N4MTFRASE"/>
</dbReference>
<dbReference type="InterPro" id="IPR002941">
    <property type="entry name" value="DNA_methylase_N4/N6"/>
</dbReference>
<dbReference type="EMBL" id="CP022347">
    <property type="protein sequence ID" value="ASQ31258.1"/>
    <property type="molecule type" value="Genomic_DNA"/>
</dbReference>
<name>A0A222MZY9_9BACT</name>
<reference evidence="10 11" key="1">
    <citation type="submission" date="2017-07" db="EMBL/GenBank/DDBJ databases">
        <title>Analysis of two Campylobacter avium genomes and identification of a novel hippuricase gene.</title>
        <authorList>
            <person name="Miller W.G."/>
            <person name="Chapman M.H."/>
            <person name="Yee E."/>
            <person name="Revez J."/>
            <person name="Bono J.L."/>
            <person name="Rossi M."/>
        </authorList>
    </citation>
    <scope>NUCLEOTIDE SEQUENCE [LARGE SCALE GENOMIC DNA]</scope>
    <source>
        <strain evidence="10 11">LMG 24591</strain>
    </source>
</reference>
<evidence type="ECO:0000313" key="10">
    <source>
        <dbReference type="EMBL" id="ASQ31258.1"/>
    </source>
</evidence>
<dbReference type="GO" id="GO:0009307">
    <property type="term" value="P:DNA restriction-modification system"/>
    <property type="evidence" value="ECO:0007669"/>
    <property type="project" value="UniProtKB-KW"/>
</dbReference>
<keyword evidence="3 10" id="KW-0808">Transferase</keyword>
<evidence type="ECO:0000256" key="3">
    <source>
        <dbReference type="ARBA" id="ARBA00022679"/>
    </source>
</evidence>
<evidence type="ECO:0000256" key="7">
    <source>
        <dbReference type="ARBA" id="ARBA00049120"/>
    </source>
</evidence>
<dbReference type="PROSITE" id="PS00093">
    <property type="entry name" value="N4_MTASE"/>
    <property type="match status" value="1"/>
</dbReference>
<protein>
    <recommendedName>
        <fullName evidence="8">Methyltransferase</fullName>
        <ecNumber evidence="8">2.1.1.-</ecNumber>
    </recommendedName>
</protein>
<organism evidence="10 11">
    <name type="scientific">Campylobacter avium LMG 24591</name>
    <dbReference type="NCBI Taxonomy" id="522484"/>
    <lineage>
        <taxon>Bacteria</taxon>
        <taxon>Pseudomonadati</taxon>
        <taxon>Campylobacterota</taxon>
        <taxon>Epsilonproteobacteria</taxon>
        <taxon>Campylobacterales</taxon>
        <taxon>Campylobacteraceae</taxon>
        <taxon>Campylobacter</taxon>
    </lineage>
</organism>
<dbReference type="GO" id="GO:0015667">
    <property type="term" value="F:site-specific DNA-methyltransferase (cytosine-N4-specific) activity"/>
    <property type="evidence" value="ECO:0007669"/>
    <property type="project" value="UniProtKB-EC"/>
</dbReference>
<comment type="similarity">
    <text evidence="1">Belongs to the N(4)/N(6)-methyltransferase family. N(4) subfamily.</text>
</comment>
<sequence>MRTSFLYDNALNHENIIKDSKTLKPHYLNTILQKSEKYLKETFNPKQYKEFLESIKHIYSFDSTKDIVKAFEKSYYDFVKEYYQKSYAYDEALETFLDSKEINPKTHKDSTQKIIWGDCLKALKAMKSESIGAMVTSPPYYNAREYAQYKNLQEYLDFMEEVLKECYRVLDNHRVFVFNVGDVFDNDNLFSTSTWGKRRLPLGAYFITLFEKVGFTFVDDIIWDKGQVQSQRHKNGDKPYPYYQYPMNCYEHILIFHKHRLDSTRYPCPVCGCLQVNGNAYTERGLKSWECKNLDCFERSAANRGKRFSAKTYFTQNEGFNKGSEIEKDFIYAWRRDIKAINPVIKINAKGQNILGHTAPFPKEIPEFAVKMFSYKGERVLDPFAGIGTSVKVASELGRIGIGIERDKKLKENVYRFLGSKENLGEYKL</sequence>
<evidence type="ECO:0000256" key="4">
    <source>
        <dbReference type="ARBA" id="ARBA00022691"/>
    </source>
</evidence>
<evidence type="ECO:0000256" key="5">
    <source>
        <dbReference type="ARBA" id="ARBA00022747"/>
    </source>
</evidence>
<dbReference type="Pfam" id="PF01555">
    <property type="entry name" value="N6_N4_Mtase"/>
    <property type="match status" value="1"/>
</dbReference>
<evidence type="ECO:0000256" key="6">
    <source>
        <dbReference type="ARBA" id="ARBA00023125"/>
    </source>
</evidence>
<evidence type="ECO:0000256" key="1">
    <source>
        <dbReference type="ARBA" id="ARBA00010203"/>
    </source>
</evidence>
<dbReference type="GO" id="GO:0003677">
    <property type="term" value="F:DNA binding"/>
    <property type="evidence" value="ECO:0007669"/>
    <property type="project" value="UniProtKB-KW"/>
</dbReference>
<dbReference type="InterPro" id="IPR001091">
    <property type="entry name" value="RM_Methyltransferase"/>
</dbReference>
<keyword evidence="4" id="KW-0949">S-adenosyl-L-methionine</keyword>
<dbReference type="InterPro" id="IPR017985">
    <property type="entry name" value="MeTrfase_CN4_CS"/>
</dbReference>
<evidence type="ECO:0000256" key="2">
    <source>
        <dbReference type="ARBA" id="ARBA00022603"/>
    </source>
</evidence>
<keyword evidence="11" id="KW-1185">Reference proteome</keyword>
<accession>A0A222MZY9</accession>
<keyword evidence="5" id="KW-0680">Restriction system</keyword>
<dbReference type="GO" id="GO:0032259">
    <property type="term" value="P:methylation"/>
    <property type="evidence" value="ECO:0007669"/>
    <property type="project" value="UniProtKB-KW"/>
</dbReference>
<keyword evidence="6" id="KW-0238">DNA-binding</keyword>
<dbReference type="Gene3D" id="3.40.50.150">
    <property type="entry name" value="Vaccinia Virus protein VP39"/>
    <property type="match status" value="1"/>
</dbReference>
<dbReference type="EC" id="2.1.1.-" evidence="8"/>
<dbReference type="Proteomes" id="UP000201169">
    <property type="component" value="Chromosome"/>
</dbReference>
<dbReference type="InterPro" id="IPR029063">
    <property type="entry name" value="SAM-dependent_MTases_sf"/>
</dbReference>
<dbReference type="KEGG" id="cavi:CAV_1660"/>
<dbReference type="GO" id="GO:0008170">
    <property type="term" value="F:N-methyltransferase activity"/>
    <property type="evidence" value="ECO:0007669"/>
    <property type="project" value="InterPro"/>
</dbReference>
<evidence type="ECO:0000259" key="9">
    <source>
        <dbReference type="Pfam" id="PF01555"/>
    </source>
</evidence>
<evidence type="ECO:0000313" key="11">
    <source>
        <dbReference type="Proteomes" id="UP000201169"/>
    </source>
</evidence>
<proteinExistence type="inferred from homology"/>
<dbReference type="RefSeq" id="WP_094324397.1">
    <property type="nucleotide sequence ID" value="NZ_CP022347.1"/>
</dbReference>
<gene>
    <name evidence="10" type="ORF">CAV_1660</name>
</gene>
<feature type="domain" description="DNA methylase N-4/N-6" evidence="9">
    <location>
        <begin position="134"/>
        <end position="412"/>
    </location>
</feature>